<keyword evidence="5" id="KW-0378">Hydrolase</keyword>
<comment type="catalytic activity">
    <reaction evidence="8">
        <text>ATP + H2O = ADP + phosphate + H(+)</text>
        <dbReference type="Rhea" id="RHEA:13065"/>
        <dbReference type="ChEBI" id="CHEBI:15377"/>
        <dbReference type="ChEBI" id="CHEBI:15378"/>
        <dbReference type="ChEBI" id="CHEBI:30616"/>
        <dbReference type="ChEBI" id="CHEBI:43474"/>
        <dbReference type="ChEBI" id="CHEBI:456216"/>
        <dbReference type="EC" id="3.6.4.13"/>
    </reaction>
</comment>
<feature type="region of interest" description="Disordered" evidence="10">
    <location>
        <begin position="642"/>
        <end position="680"/>
    </location>
</feature>
<keyword evidence="7" id="KW-0067">ATP-binding</keyword>
<evidence type="ECO:0000256" key="3">
    <source>
        <dbReference type="ARBA" id="ARBA00022490"/>
    </source>
</evidence>
<reference evidence="14" key="2">
    <citation type="submission" date="2021-04" db="EMBL/GenBank/DDBJ databases">
        <title>Genome-wide patterns of bracovirus chromosomal integration into multiple host tissues during parasitism.</title>
        <authorList>
            <person name="Chebbi M.A.C."/>
        </authorList>
    </citation>
    <scope>NUCLEOTIDE SEQUENCE</scope>
    <source>
        <tissue evidence="14">Whole body</tissue>
    </source>
</reference>
<dbReference type="Pfam" id="PF13087">
    <property type="entry name" value="AAA_12"/>
    <property type="match status" value="1"/>
</dbReference>
<dbReference type="EMBL" id="JAAOIC020000002">
    <property type="protein sequence ID" value="KAG8042394.1"/>
    <property type="molecule type" value="Genomic_DNA"/>
</dbReference>
<dbReference type="PANTHER" id="PTHR45418:SF1">
    <property type="entry name" value="CANCER_TESTIS ANTIGEN 55"/>
    <property type="match status" value="1"/>
</dbReference>
<dbReference type="Pfam" id="PF13086">
    <property type="entry name" value="AAA_11"/>
    <property type="match status" value="2"/>
</dbReference>
<feature type="domain" description="DNA2/NAM7 helicase helicase" evidence="11">
    <location>
        <begin position="860"/>
        <end position="934"/>
    </location>
</feature>
<evidence type="ECO:0000256" key="2">
    <source>
        <dbReference type="ARBA" id="ARBA00012552"/>
    </source>
</evidence>
<feature type="domain" description="DNA2/NAM7 helicase-like C-terminal" evidence="12">
    <location>
        <begin position="971"/>
        <end position="1160"/>
    </location>
</feature>
<evidence type="ECO:0000256" key="4">
    <source>
        <dbReference type="ARBA" id="ARBA00022741"/>
    </source>
</evidence>
<dbReference type="Pfam" id="PF21634">
    <property type="entry name" value="MOV-10_beta-barrel"/>
    <property type="match status" value="1"/>
</dbReference>
<evidence type="ECO:0000259" key="13">
    <source>
        <dbReference type="Pfam" id="PF21634"/>
    </source>
</evidence>
<gene>
    <name evidence="14" type="ORF">G9C98_005028</name>
</gene>
<evidence type="ECO:0000259" key="11">
    <source>
        <dbReference type="Pfam" id="PF13086"/>
    </source>
</evidence>
<feature type="compositionally biased region" description="Low complexity" evidence="10">
    <location>
        <begin position="662"/>
        <end position="674"/>
    </location>
</feature>
<organism evidence="14 15">
    <name type="scientific">Cotesia typhae</name>
    <dbReference type="NCBI Taxonomy" id="2053667"/>
    <lineage>
        <taxon>Eukaryota</taxon>
        <taxon>Metazoa</taxon>
        <taxon>Ecdysozoa</taxon>
        <taxon>Arthropoda</taxon>
        <taxon>Hexapoda</taxon>
        <taxon>Insecta</taxon>
        <taxon>Pterygota</taxon>
        <taxon>Neoptera</taxon>
        <taxon>Endopterygota</taxon>
        <taxon>Hymenoptera</taxon>
        <taxon>Apocrita</taxon>
        <taxon>Ichneumonoidea</taxon>
        <taxon>Braconidae</taxon>
        <taxon>Microgastrinae</taxon>
        <taxon>Cotesia</taxon>
    </lineage>
</organism>
<dbReference type="InterPro" id="IPR041679">
    <property type="entry name" value="DNA2/NAM7-like_C"/>
</dbReference>
<evidence type="ECO:0000256" key="6">
    <source>
        <dbReference type="ARBA" id="ARBA00022806"/>
    </source>
</evidence>
<evidence type="ECO:0000313" key="14">
    <source>
        <dbReference type="EMBL" id="KAG8042394.1"/>
    </source>
</evidence>
<feature type="compositionally biased region" description="Basic and acidic residues" evidence="10">
    <location>
        <begin position="651"/>
        <end position="661"/>
    </location>
</feature>
<comment type="caution">
    <text evidence="14">The sequence shown here is derived from an EMBL/GenBank/DDBJ whole genome shotgun (WGS) entry which is preliminary data.</text>
</comment>
<evidence type="ECO:0000256" key="7">
    <source>
        <dbReference type="ARBA" id="ARBA00022840"/>
    </source>
</evidence>
<keyword evidence="3" id="KW-0963">Cytoplasm</keyword>
<dbReference type="GO" id="GO:0003724">
    <property type="term" value="F:RNA helicase activity"/>
    <property type="evidence" value="ECO:0007669"/>
    <property type="project" value="UniProtKB-EC"/>
</dbReference>
<evidence type="ECO:0000313" key="15">
    <source>
        <dbReference type="Proteomes" id="UP000729913"/>
    </source>
</evidence>
<dbReference type="InterPro" id="IPR049080">
    <property type="entry name" value="MOV-10-like_beta-barrel"/>
</dbReference>
<feature type="coiled-coil region" evidence="9">
    <location>
        <begin position="687"/>
        <end position="714"/>
    </location>
</feature>
<dbReference type="GO" id="GO:0005524">
    <property type="term" value="F:ATP binding"/>
    <property type="evidence" value="ECO:0007669"/>
    <property type="project" value="UniProtKB-KW"/>
</dbReference>
<dbReference type="OrthoDB" id="6513042at2759"/>
<comment type="subcellular location">
    <subcellularLocation>
        <location evidence="1">Cytoplasm</location>
    </subcellularLocation>
</comment>
<dbReference type="EC" id="3.6.4.13" evidence="2"/>
<dbReference type="AlphaFoldDB" id="A0A8J5VDQ9"/>
<keyword evidence="4" id="KW-0547">Nucleotide-binding</keyword>
<accession>A0A8J5VDQ9</accession>
<dbReference type="PANTHER" id="PTHR45418">
    <property type="entry name" value="CANCER/TESTIS ANTIGEN 55"/>
    <property type="match status" value="1"/>
</dbReference>
<evidence type="ECO:0000256" key="8">
    <source>
        <dbReference type="ARBA" id="ARBA00047984"/>
    </source>
</evidence>
<name>A0A8J5VDQ9_9HYME</name>
<sequence length="1203" mass="135423">MFSLLVNAAKYIWGKTDEPNIDDIITKLESFDDDIYNDDDNLIEENENHSIEGCFYRNGTITSITADTILIDDRYICDISNAPTNNLEKGLKVHYLAYQTSQDDIKIRKIISIISDFWDVNDDGDLISKDEKNQIIRKTIVCKVMKRDGRKVHLEPINTIINLDKADATFVPYRGDWVQVESLVELNENSGDLGGEVLEVSKIYPLRSTIKIGLITKYDRLKGVGNVDSAMIFSKVACQPGYIPCEGDKVICDSIESDQGVYTWRCLTVVPLIQVDNTGKSIASVNNTSQVKEDNLNTLLKNKNGISITENLNFNLEYNEEKKLDVSITNNSDKSYTLIKGVFMSKKSQSQLSLFSPEINNSTKLCPGDSVVYTFLCTAKFIGATKELFIFCFNSFTIGRMFEINVNAKSMSVEKNPDDKNCNNDRLVRHDVFDQEFYIPGVRPCKAPNFIKVRSGVYRIPQRYWNIILPCINDKMSAIELEGVVGEALPFLNDTLTLQNYRDRFHALLYLEEINLTIEMQKYDMDSAVMIPGGEFLILKVPGLAEKRPSLIIGDRAVVSFKWDSSGGKIKNEGFVHKVKNSEVLLKFNPEFHNTYNGEDCQIIFKSSYSGISRAHNAINLVINNLGIEILFPTLVNEKESQIDLEENDPDEKPKYVKKTNESLSSGTSSSESTPLQNRKPRASDRLLKVLSEIDSEEKEKNKKKDNLDSEIINSCKLQIKKRKLIWFNKQLNYYQKEAVRNILRGIARPLPYIIFGPPGTGKTITLCEAILQILTCIPESRILIATPSNSSANLIAERLLDSNALKPGDLVRLVAHHCLSDDSIPERLLPYCATGDLAAEGSSKRFEYTGSGPMINCTMSVLGRHRITIGTCIALGLLHNMGFPRGHFSHILVDEAGQATEPEIMVPLSYIHSDTGQIVLAGDPMQLGPVVSSRLAEHFGLAESFLVRLLQQFPYQRDNEGFETGFDPRLITKLVINYRSLPEILELPNSLFYDSELISNVSKTDSPEAEILKSIADDLPPRDGQPPAVIFHGVNGENRQDSDSPSWYNPAEATQVYIYLLKLYKRGFNQNDIGIITPYQKQVAQIRSLLWELDMQLPKVGSVEEFQGQERKIIILSTVRSCNDFIGNDARHALGFVASPRRLNVAITRPRALLIIIGNPFLLTKDPCWRSVLTYCLKNDSYTGCNFSMSYDNHVDNQSEEV</sequence>
<proteinExistence type="predicted"/>
<dbReference type="Proteomes" id="UP000729913">
    <property type="component" value="Unassembled WGS sequence"/>
</dbReference>
<dbReference type="InterPro" id="IPR041677">
    <property type="entry name" value="DNA2/NAM7_AAA_11"/>
</dbReference>
<feature type="domain" description="DNA2/NAM7 helicase helicase" evidence="11">
    <location>
        <begin position="731"/>
        <end position="833"/>
    </location>
</feature>
<keyword evidence="15" id="KW-1185">Reference proteome</keyword>
<evidence type="ECO:0000256" key="1">
    <source>
        <dbReference type="ARBA" id="ARBA00004496"/>
    </source>
</evidence>
<dbReference type="CDD" id="cd18808">
    <property type="entry name" value="SF1_C_Upf1"/>
    <property type="match status" value="1"/>
</dbReference>
<evidence type="ECO:0000256" key="9">
    <source>
        <dbReference type="SAM" id="Coils"/>
    </source>
</evidence>
<feature type="domain" description="Helicase MOV-10-like beta-barrel" evidence="13">
    <location>
        <begin position="523"/>
        <end position="597"/>
    </location>
</feature>
<reference evidence="14" key="1">
    <citation type="submission" date="2020-03" db="EMBL/GenBank/DDBJ databases">
        <authorList>
            <person name="Chebbi M.A."/>
            <person name="Drezen J.M."/>
        </authorList>
    </citation>
    <scope>NUCLEOTIDE SEQUENCE</scope>
    <source>
        <tissue evidence="14">Whole body</tissue>
    </source>
</reference>
<keyword evidence="6" id="KW-0347">Helicase</keyword>
<dbReference type="GO" id="GO:0016787">
    <property type="term" value="F:hydrolase activity"/>
    <property type="evidence" value="ECO:0007669"/>
    <property type="project" value="UniProtKB-KW"/>
</dbReference>
<dbReference type="GO" id="GO:0005737">
    <property type="term" value="C:cytoplasm"/>
    <property type="evidence" value="ECO:0007669"/>
    <property type="project" value="UniProtKB-SubCell"/>
</dbReference>
<dbReference type="InterPro" id="IPR047187">
    <property type="entry name" value="SF1_C_Upf1"/>
</dbReference>
<keyword evidence="9" id="KW-0175">Coiled coil</keyword>
<protein>
    <recommendedName>
        <fullName evidence="2">RNA helicase</fullName>
        <ecNumber evidence="2">3.6.4.13</ecNumber>
    </recommendedName>
</protein>
<evidence type="ECO:0000256" key="5">
    <source>
        <dbReference type="ARBA" id="ARBA00022801"/>
    </source>
</evidence>
<evidence type="ECO:0000259" key="12">
    <source>
        <dbReference type="Pfam" id="PF13087"/>
    </source>
</evidence>
<dbReference type="CDD" id="cd18078">
    <property type="entry name" value="DEXXQc_Mov10L1"/>
    <property type="match status" value="1"/>
</dbReference>
<evidence type="ECO:0000256" key="10">
    <source>
        <dbReference type="SAM" id="MobiDB-lite"/>
    </source>
</evidence>